<dbReference type="RefSeq" id="WP_060530835.1">
    <property type="nucleotide sequence ID" value="NZ_CP013023.1"/>
</dbReference>
<reference evidence="2" key="1">
    <citation type="submission" date="2015-10" db="EMBL/GenBank/DDBJ databases">
        <title>Genome of Paenibacillus bovis sp. nov.</title>
        <authorList>
            <person name="Wu Z."/>
            <person name="Gao C."/>
            <person name="Liu Z."/>
            <person name="Zheng H."/>
        </authorList>
    </citation>
    <scope>NUCLEOTIDE SEQUENCE [LARGE SCALE GENOMIC DNA]</scope>
    <source>
        <strain evidence="2">BD3526</strain>
    </source>
</reference>
<dbReference type="KEGG" id="pbv:AR543_00460"/>
<dbReference type="STRING" id="1616788.AR543_00460"/>
<evidence type="ECO:0000313" key="2">
    <source>
        <dbReference type="Proteomes" id="UP000078148"/>
    </source>
</evidence>
<organism evidence="1 2">
    <name type="scientific">Paenibacillus bovis</name>
    <dbReference type="NCBI Taxonomy" id="1616788"/>
    <lineage>
        <taxon>Bacteria</taxon>
        <taxon>Bacillati</taxon>
        <taxon>Bacillota</taxon>
        <taxon>Bacilli</taxon>
        <taxon>Bacillales</taxon>
        <taxon>Paenibacillaceae</taxon>
        <taxon>Paenibacillus</taxon>
    </lineage>
</organism>
<dbReference type="AlphaFoldDB" id="A0A172ZBA7"/>
<dbReference type="Proteomes" id="UP000078148">
    <property type="component" value="Chromosome"/>
</dbReference>
<evidence type="ECO:0008006" key="3">
    <source>
        <dbReference type="Google" id="ProtNLM"/>
    </source>
</evidence>
<protein>
    <recommendedName>
        <fullName evidence="3">IrrE N-terminal-like domain-containing protein</fullName>
    </recommendedName>
</protein>
<keyword evidence="2" id="KW-1185">Reference proteome</keyword>
<proteinExistence type="predicted"/>
<accession>A0A172ZBA7</accession>
<dbReference type="OrthoDB" id="2859043at2"/>
<dbReference type="EMBL" id="CP013023">
    <property type="protein sequence ID" value="ANF94652.1"/>
    <property type="molecule type" value="Genomic_DNA"/>
</dbReference>
<gene>
    <name evidence="1" type="ORF">AR543_00460</name>
</gene>
<sequence>MPVDQRYIKTTIQTLLHRANSDVRVRTRKKFPGPRSVGGKFGMNSRMITLYIHEIEEQCFNMFGSLSHVNDYFTIIMAHELGHAHDPMLEQLADDLDECNDSLLRARIALRIEENAWEFARELVPEVSSYVFEQIVERSLEGYHAAIRRATAQSTGLEVIA</sequence>
<name>A0A172ZBA7_9BACL</name>
<evidence type="ECO:0000313" key="1">
    <source>
        <dbReference type="EMBL" id="ANF94652.1"/>
    </source>
</evidence>
<reference evidence="1 2" key="2">
    <citation type="journal article" date="2016" name="Int. J. Syst. Evol. Microbiol.">
        <title>Paenibacillus bovis sp. nov., isolated from raw yak (Bos grunniens) milk.</title>
        <authorList>
            <person name="Gao C."/>
            <person name="Han J."/>
            <person name="Liu Z."/>
            <person name="Xu X."/>
            <person name="Hang F."/>
            <person name="Wu Z."/>
        </authorList>
    </citation>
    <scope>NUCLEOTIDE SEQUENCE [LARGE SCALE GENOMIC DNA]</scope>
    <source>
        <strain evidence="1 2">BD3526</strain>
    </source>
</reference>